<evidence type="ECO:0000256" key="4">
    <source>
        <dbReference type="ARBA" id="ARBA00022561"/>
    </source>
</evidence>
<name>A0A097P991_P1AMV</name>
<evidence type="ECO:0000256" key="1">
    <source>
        <dbReference type="ARBA" id="ARBA00004032"/>
    </source>
</evidence>
<feature type="domain" description="Potexviruses and carlaviruses coat protein" evidence="7">
    <location>
        <begin position="128"/>
        <end position="143"/>
    </location>
</feature>
<keyword evidence="4 8" id="KW-0167">Capsid protein</keyword>
<evidence type="ECO:0000256" key="5">
    <source>
        <dbReference type="ARBA" id="ARBA00022844"/>
    </source>
</evidence>
<evidence type="ECO:0000256" key="3">
    <source>
        <dbReference type="ARBA" id="ARBA00022497"/>
    </source>
</evidence>
<sequence length="207" mass="21805">MALNQAPSPDALDAMTFAVSSPSVPTAAELDTITRGLTTLGVPAEALLSHALSVVNACFDAGSSAFVTLSGPSPTATISLAQIAGVVKVTTTLRKFCRFYAKIIWNARLSRNLPPAGFARANIKFEQRWAGFDFFDGLLNPAALEPLGGLTRTPTPDEVTANETARSLNLFEARASTSNLASTSTQFTRGQLSSTAPQIQFLPSPSD</sequence>
<keyword evidence="6" id="KW-0687">Ribonucleoprotein</keyword>
<proteinExistence type="predicted"/>
<dbReference type="PROSITE" id="PS00418">
    <property type="entry name" value="POTEX_CARLAVIRUS_COAT"/>
    <property type="match status" value="1"/>
</dbReference>
<evidence type="ECO:0000256" key="6">
    <source>
        <dbReference type="ARBA" id="ARBA00023274"/>
    </source>
</evidence>
<reference evidence="8" key="1">
    <citation type="journal article" date="2015" name="Plant Dis.">
        <title>First Report of Plantago asiatica mosaic virus in Imported Asiatic and Oriental Lilies (Lilium hybrids) in the United States.</title>
        <authorList>
            <person name="Hammond J."/>
            <person name="Bampi D."/>
            <person name="Reinsel M.D."/>
        </authorList>
    </citation>
    <scope>NUCLEOTIDE SEQUENCE</scope>
    <source>
        <strain evidence="8">PlAMV-MD</strain>
    </source>
</reference>
<protein>
    <submittedName>
        <fullName evidence="8">Coat protein</fullName>
    </submittedName>
</protein>
<accession>A0A097P991</accession>
<keyword evidence="5" id="KW-0946">Virion</keyword>
<evidence type="ECO:0000259" key="7">
    <source>
        <dbReference type="PROSITE" id="PS00418"/>
    </source>
</evidence>
<comment type="function">
    <text evidence="1">Required for genome encapsidation. Forms ribonucleoprotein complexes along with TGB1 helicase and viral RNA.</text>
</comment>
<dbReference type="Pfam" id="PF00286">
    <property type="entry name" value="Flexi_CP"/>
    <property type="match status" value="1"/>
</dbReference>
<evidence type="ECO:0000256" key="2">
    <source>
        <dbReference type="ARBA" id="ARBA00004328"/>
    </source>
</evidence>
<dbReference type="EMBL" id="KM205357">
    <property type="protein sequence ID" value="AIU41379.1"/>
    <property type="molecule type" value="Genomic_RNA"/>
</dbReference>
<keyword evidence="3" id="KW-1139">Helical capsid protein</keyword>
<comment type="subcellular location">
    <subcellularLocation>
        <location evidence="2">Virion</location>
    </subcellularLocation>
</comment>
<organism evidence="8">
    <name type="scientific">Plantago asiatica mosaic potexvirus</name>
    <name type="common">P1AMV</name>
    <dbReference type="NCBI Taxonomy" id="28354"/>
    <lineage>
        <taxon>Viruses</taxon>
        <taxon>Riboviria</taxon>
        <taxon>Orthornavirae</taxon>
        <taxon>Kitrinoviricota</taxon>
        <taxon>Alsuviricetes</taxon>
        <taxon>Tymovirales</taxon>
        <taxon>Alphaflexiviridae</taxon>
        <taxon>Potexvirus</taxon>
        <taxon>Potexvirus marmorplantagonis</taxon>
    </lineage>
</organism>
<dbReference type="GO" id="GO:0005198">
    <property type="term" value="F:structural molecule activity"/>
    <property type="evidence" value="ECO:0007669"/>
    <property type="project" value="InterPro"/>
</dbReference>
<dbReference type="GO" id="GO:0019029">
    <property type="term" value="C:helical viral capsid"/>
    <property type="evidence" value="ECO:0007669"/>
    <property type="project" value="UniProtKB-KW"/>
</dbReference>
<dbReference type="PRINTS" id="PR00232">
    <property type="entry name" value="POTXCARLCOAT"/>
</dbReference>
<dbReference type="InterPro" id="IPR000052">
    <property type="entry name" value="Pltvir_coat"/>
</dbReference>
<evidence type="ECO:0000313" key="8">
    <source>
        <dbReference type="EMBL" id="AIU41379.1"/>
    </source>
</evidence>
<organismHost>
    <name type="scientific">Plantago asiatica</name>
    <dbReference type="NCBI Taxonomy" id="197796"/>
</organismHost>
<dbReference type="GO" id="GO:1990904">
    <property type="term" value="C:ribonucleoprotein complex"/>
    <property type="evidence" value="ECO:0007669"/>
    <property type="project" value="UniProtKB-KW"/>
</dbReference>